<dbReference type="SUPFAM" id="SSF47954">
    <property type="entry name" value="Cyclin-like"/>
    <property type="match status" value="2"/>
</dbReference>
<dbReference type="GO" id="GO:0051301">
    <property type="term" value="P:cell division"/>
    <property type="evidence" value="ECO:0007669"/>
    <property type="project" value="UniProtKB-KW"/>
</dbReference>
<comment type="similarity">
    <text evidence="4">Belongs to the cyclin family.</text>
</comment>
<dbReference type="Pfam" id="PF02984">
    <property type="entry name" value="Cyclin_C"/>
    <property type="match status" value="1"/>
</dbReference>
<dbReference type="InterPro" id="IPR006671">
    <property type="entry name" value="Cyclin_N"/>
</dbReference>
<dbReference type="Gene3D" id="1.10.472.10">
    <property type="entry name" value="Cyclin-like"/>
    <property type="match status" value="2"/>
</dbReference>
<evidence type="ECO:0000313" key="8">
    <source>
        <dbReference type="EMBL" id="CAJ1404636.1"/>
    </source>
</evidence>
<protein>
    <recommendedName>
        <fullName evidence="10">Cyclin N-terminal domain-containing protein</fullName>
    </recommendedName>
</protein>
<dbReference type="Proteomes" id="UP001178507">
    <property type="component" value="Unassembled WGS sequence"/>
</dbReference>
<name>A0AA36JFE0_9DINO</name>
<dbReference type="SMART" id="SM00385">
    <property type="entry name" value="CYCLIN"/>
    <property type="match status" value="2"/>
</dbReference>
<evidence type="ECO:0000259" key="6">
    <source>
        <dbReference type="SMART" id="SM00385"/>
    </source>
</evidence>
<dbReference type="PANTHER" id="PTHR10177">
    <property type="entry name" value="CYCLINS"/>
    <property type="match status" value="1"/>
</dbReference>
<gene>
    <name evidence="8" type="ORF">EVOR1521_LOCUS27044</name>
</gene>
<evidence type="ECO:0000256" key="4">
    <source>
        <dbReference type="RuleBase" id="RU000383"/>
    </source>
</evidence>
<dbReference type="PROSITE" id="PS00292">
    <property type="entry name" value="CYCLINS"/>
    <property type="match status" value="1"/>
</dbReference>
<reference evidence="8" key="1">
    <citation type="submission" date="2023-08" db="EMBL/GenBank/DDBJ databases">
        <authorList>
            <person name="Chen Y."/>
            <person name="Shah S."/>
            <person name="Dougan E. K."/>
            <person name="Thang M."/>
            <person name="Chan C."/>
        </authorList>
    </citation>
    <scope>NUCLEOTIDE SEQUENCE</scope>
</reference>
<keyword evidence="3" id="KW-0131">Cell cycle</keyword>
<dbReference type="EMBL" id="CAUJNA010003550">
    <property type="protein sequence ID" value="CAJ1404636.1"/>
    <property type="molecule type" value="Genomic_DNA"/>
</dbReference>
<dbReference type="InterPro" id="IPR036915">
    <property type="entry name" value="Cyclin-like_sf"/>
</dbReference>
<evidence type="ECO:0000313" key="9">
    <source>
        <dbReference type="Proteomes" id="UP001178507"/>
    </source>
</evidence>
<evidence type="ECO:0000256" key="5">
    <source>
        <dbReference type="SAM" id="MobiDB-lite"/>
    </source>
</evidence>
<evidence type="ECO:0000256" key="2">
    <source>
        <dbReference type="ARBA" id="ARBA00023127"/>
    </source>
</evidence>
<evidence type="ECO:0000259" key="7">
    <source>
        <dbReference type="SMART" id="SM01332"/>
    </source>
</evidence>
<dbReference type="InterPro" id="IPR004367">
    <property type="entry name" value="Cyclin_C-dom"/>
</dbReference>
<dbReference type="SMART" id="SM01332">
    <property type="entry name" value="Cyclin_C"/>
    <property type="match status" value="1"/>
</dbReference>
<feature type="domain" description="Cyclin-like" evidence="6">
    <location>
        <begin position="294"/>
        <end position="377"/>
    </location>
</feature>
<keyword evidence="1" id="KW-0132">Cell division</keyword>
<dbReference type="InterPro" id="IPR048258">
    <property type="entry name" value="Cyclins_cyclin-box"/>
</dbReference>
<organism evidence="8 9">
    <name type="scientific">Effrenium voratum</name>
    <dbReference type="NCBI Taxonomy" id="2562239"/>
    <lineage>
        <taxon>Eukaryota</taxon>
        <taxon>Sar</taxon>
        <taxon>Alveolata</taxon>
        <taxon>Dinophyceae</taxon>
        <taxon>Suessiales</taxon>
        <taxon>Symbiodiniaceae</taxon>
        <taxon>Effrenium</taxon>
    </lineage>
</organism>
<feature type="domain" description="Cyclin C-terminal" evidence="7">
    <location>
        <begin position="290"/>
        <end position="407"/>
    </location>
</feature>
<dbReference type="InterPro" id="IPR039361">
    <property type="entry name" value="Cyclin"/>
</dbReference>
<feature type="region of interest" description="Disordered" evidence="5">
    <location>
        <begin position="62"/>
        <end position="90"/>
    </location>
</feature>
<dbReference type="FunFam" id="1.10.472.10:FF:000001">
    <property type="entry name" value="G2/mitotic-specific cyclin"/>
    <property type="match status" value="1"/>
</dbReference>
<comment type="caution">
    <text evidence="8">The sequence shown here is derived from an EMBL/GenBank/DDBJ whole genome shotgun (WGS) entry which is preliminary data.</text>
</comment>
<proteinExistence type="inferred from homology"/>
<evidence type="ECO:0000256" key="3">
    <source>
        <dbReference type="ARBA" id="ARBA00023306"/>
    </source>
</evidence>
<feature type="domain" description="Cyclin-like" evidence="6">
    <location>
        <begin position="197"/>
        <end position="281"/>
    </location>
</feature>
<evidence type="ECO:0000256" key="1">
    <source>
        <dbReference type="ARBA" id="ARBA00022618"/>
    </source>
</evidence>
<dbReference type="AlphaFoldDB" id="A0AA36JFE0"/>
<evidence type="ECO:0008006" key="10">
    <source>
        <dbReference type="Google" id="ProtNLM"/>
    </source>
</evidence>
<sequence>MAFNFGRTGRTMDAENVNPRARSSRGRKVGLGLSSAGIGNALSNTSGLSGLGARSNARPLQSLSDITNLQERDARKPRQPLAARTAAAPAPVPAPVPVPVSAGPVPTQCPVVPRRSERGLGLERDRILDEAMDVSNERTERNTRVAEENHARSQAAAEYLPEIMDALFDEEVCCRPRPSYMEIQPDINGKMRAILVDWLVEVHMKYRLREETLFLAVNLIDRYLSSLPVIRRRLQLVGVTAMFVAAKFEEINPPRASNFVYITDSTYSKEELLQMECAMLNCVNFQVVVPTAAHFLHPFLQANNCDGPRHRELIKYVLELALLDLRMIRVLPSELLAAAVLLGNELMARQAPWPRAMELATRHTQAQLRPLADELHGLLRQAPTQALEAVRKKYMLQQHHCVASAALAGA</sequence>
<accession>A0AA36JFE0</accession>
<feature type="region of interest" description="Disordered" evidence="5">
    <location>
        <begin position="1"/>
        <end position="29"/>
    </location>
</feature>
<keyword evidence="9" id="KW-1185">Reference proteome</keyword>
<dbReference type="InterPro" id="IPR013763">
    <property type="entry name" value="Cyclin-like_dom"/>
</dbReference>
<dbReference type="Pfam" id="PF00134">
    <property type="entry name" value="Cyclin_N"/>
    <property type="match status" value="1"/>
</dbReference>
<keyword evidence="2 4" id="KW-0195">Cyclin</keyword>